<dbReference type="AlphaFoldDB" id="A0AAD1HBC0"/>
<dbReference type="Gene3D" id="3.90.226.10">
    <property type="entry name" value="2-enoyl-CoA Hydratase, Chain A, domain 1"/>
    <property type="match status" value="1"/>
</dbReference>
<dbReference type="Pfam" id="PF00378">
    <property type="entry name" value="ECH_1"/>
    <property type="match status" value="1"/>
</dbReference>
<dbReference type="InterPro" id="IPR029045">
    <property type="entry name" value="ClpP/crotonase-like_dom_sf"/>
</dbReference>
<name>A0AAD1HBC0_9MYCO</name>
<comment type="similarity">
    <text evidence="2 7">Belongs to the enoyl-CoA hydratase/isomerase family.</text>
</comment>
<proteinExistence type="inferred from homology"/>
<dbReference type="Proteomes" id="UP000466681">
    <property type="component" value="Chromosome"/>
</dbReference>
<dbReference type="PANTHER" id="PTHR11941:SF54">
    <property type="entry name" value="ENOYL-COA HYDRATASE, MITOCHONDRIAL"/>
    <property type="match status" value="1"/>
</dbReference>
<evidence type="ECO:0000313" key="9">
    <source>
        <dbReference type="Proteomes" id="UP000466681"/>
    </source>
</evidence>
<evidence type="ECO:0000256" key="7">
    <source>
        <dbReference type="RuleBase" id="RU003707"/>
    </source>
</evidence>
<organism evidence="8 9">
    <name type="scientific">Mycolicibacterium moriokaense</name>
    <dbReference type="NCBI Taxonomy" id="39691"/>
    <lineage>
        <taxon>Bacteria</taxon>
        <taxon>Bacillati</taxon>
        <taxon>Actinomycetota</taxon>
        <taxon>Actinomycetes</taxon>
        <taxon>Mycobacteriales</taxon>
        <taxon>Mycobacteriaceae</taxon>
        <taxon>Mycolicibacterium</taxon>
    </lineage>
</organism>
<reference evidence="8 9" key="1">
    <citation type="journal article" date="2019" name="Emerg. Microbes Infect.">
        <title>Comprehensive subspecies identification of 175 nontuberculous mycobacteria species based on 7547 genomic profiles.</title>
        <authorList>
            <person name="Matsumoto Y."/>
            <person name="Kinjo T."/>
            <person name="Motooka D."/>
            <person name="Nabeya D."/>
            <person name="Jung N."/>
            <person name="Uechi K."/>
            <person name="Horii T."/>
            <person name="Iida T."/>
            <person name="Fujita J."/>
            <person name="Nakamura S."/>
        </authorList>
    </citation>
    <scope>NUCLEOTIDE SEQUENCE [LARGE SCALE GENOMIC DNA]</scope>
    <source>
        <strain evidence="8 9">JCM 6375</strain>
    </source>
</reference>
<keyword evidence="3" id="KW-0276">Fatty acid metabolism</keyword>
<dbReference type="EMBL" id="AP022560">
    <property type="protein sequence ID" value="BBX01494.1"/>
    <property type="molecule type" value="Genomic_DNA"/>
</dbReference>
<protein>
    <submittedName>
        <fullName evidence="8">Enoyl-CoA hydratase</fullName>
    </submittedName>
</protein>
<comment type="function">
    <text evidence="1">Could possibly oxidize fatty acids using specific components.</text>
</comment>
<dbReference type="CDD" id="cd06558">
    <property type="entry name" value="crotonase-like"/>
    <property type="match status" value="1"/>
</dbReference>
<evidence type="ECO:0000256" key="1">
    <source>
        <dbReference type="ARBA" id="ARBA00002994"/>
    </source>
</evidence>
<comment type="catalytic activity">
    <reaction evidence="5">
        <text>a (3S)-3-hydroxyacyl-CoA = a (2E)-enoyl-CoA + H2O</text>
        <dbReference type="Rhea" id="RHEA:16105"/>
        <dbReference type="ChEBI" id="CHEBI:15377"/>
        <dbReference type="ChEBI" id="CHEBI:57318"/>
        <dbReference type="ChEBI" id="CHEBI:58856"/>
        <dbReference type="EC" id="4.2.1.17"/>
    </reaction>
</comment>
<dbReference type="SUPFAM" id="SSF52096">
    <property type="entry name" value="ClpP/crotonase"/>
    <property type="match status" value="1"/>
</dbReference>
<keyword evidence="4" id="KW-0443">Lipid metabolism</keyword>
<dbReference type="PANTHER" id="PTHR11941">
    <property type="entry name" value="ENOYL-COA HYDRATASE-RELATED"/>
    <property type="match status" value="1"/>
</dbReference>
<dbReference type="GO" id="GO:0004300">
    <property type="term" value="F:enoyl-CoA hydratase activity"/>
    <property type="evidence" value="ECO:0007669"/>
    <property type="project" value="UniProtKB-EC"/>
</dbReference>
<dbReference type="KEGG" id="mmor:MMOR_24300"/>
<sequence length="285" mass="30280">MSPLLFAQAVPRKREVPLIADSAAPPRRRPMLFSARENANTEDGERVMVDLEVNDGLAVITVDRPHARNAISLETMDQLEKALDGADGARALVITGAGDRAFVSGGDLKELSALRTELEASVMAFRMRTICDRIAGFPGPTVAALNGHALGGGAEFAVSADIRVAADDIKIGFNQVALEIMPAWGGAERLVALVGYSKALLLAGTGTIIDAAEAERIGLVQQVIPRASFDSGWRDLARALASRPAGEIKRVMKGATTTEAVAAFARLWVSDEHWAAADKVMKRGK</sequence>
<evidence type="ECO:0000313" key="8">
    <source>
        <dbReference type="EMBL" id="BBX01494.1"/>
    </source>
</evidence>
<evidence type="ECO:0000256" key="4">
    <source>
        <dbReference type="ARBA" id="ARBA00023098"/>
    </source>
</evidence>
<dbReference type="PROSITE" id="PS00166">
    <property type="entry name" value="ENOYL_COA_HYDRATASE"/>
    <property type="match status" value="1"/>
</dbReference>
<gene>
    <name evidence="8" type="ORF">MMOR_24300</name>
</gene>
<keyword evidence="9" id="KW-1185">Reference proteome</keyword>
<comment type="catalytic activity">
    <reaction evidence="6">
        <text>a 4-saturated-(3S)-3-hydroxyacyl-CoA = a (3E)-enoyl-CoA + H2O</text>
        <dbReference type="Rhea" id="RHEA:20724"/>
        <dbReference type="ChEBI" id="CHEBI:15377"/>
        <dbReference type="ChEBI" id="CHEBI:58521"/>
        <dbReference type="ChEBI" id="CHEBI:137480"/>
        <dbReference type="EC" id="4.2.1.17"/>
    </reaction>
</comment>
<evidence type="ECO:0000256" key="2">
    <source>
        <dbReference type="ARBA" id="ARBA00005254"/>
    </source>
</evidence>
<dbReference type="InterPro" id="IPR001753">
    <property type="entry name" value="Enoyl-CoA_hydra/iso"/>
</dbReference>
<accession>A0AAD1HBC0</accession>
<evidence type="ECO:0000256" key="3">
    <source>
        <dbReference type="ARBA" id="ARBA00022832"/>
    </source>
</evidence>
<dbReference type="InterPro" id="IPR018376">
    <property type="entry name" value="Enoyl-CoA_hyd/isom_CS"/>
</dbReference>
<evidence type="ECO:0000256" key="6">
    <source>
        <dbReference type="ARBA" id="ARBA00023717"/>
    </source>
</evidence>
<evidence type="ECO:0000256" key="5">
    <source>
        <dbReference type="ARBA" id="ARBA00023709"/>
    </source>
</evidence>
<dbReference type="GO" id="GO:0006635">
    <property type="term" value="P:fatty acid beta-oxidation"/>
    <property type="evidence" value="ECO:0007669"/>
    <property type="project" value="TreeGrafter"/>
</dbReference>